<evidence type="ECO:0000256" key="5">
    <source>
        <dbReference type="ARBA" id="ARBA00022840"/>
    </source>
</evidence>
<keyword evidence="2" id="KW-0813">Transport</keyword>
<dbReference type="GO" id="GO:0005524">
    <property type="term" value="F:ATP binding"/>
    <property type="evidence" value="ECO:0007669"/>
    <property type="project" value="UniProtKB-KW"/>
</dbReference>
<evidence type="ECO:0000313" key="7">
    <source>
        <dbReference type="EMBL" id="MDR7151183.1"/>
    </source>
</evidence>
<evidence type="ECO:0000313" key="8">
    <source>
        <dbReference type="Proteomes" id="UP001265700"/>
    </source>
</evidence>
<gene>
    <name evidence="7" type="ORF">J2W49_003156</name>
</gene>
<evidence type="ECO:0000256" key="3">
    <source>
        <dbReference type="ARBA" id="ARBA00022475"/>
    </source>
</evidence>
<dbReference type="Pfam" id="PF00005">
    <property type="entry name" value="ABC_tran"/>
    <property type="match status" value="1"/>
</dbReference>
<evidence type="ECO:0000256" key="2">
    <source>
        <dbReference type="ARBA" id="ARBA00022448"/>
    </source>
</evidence>
<dbReference type="InterPro" id="IPR003439">
    <property type="entry name" value="ABC_transporter-like_ATP-bd"/>
</dbReference>
<comment type="caution">
    <text evidence="7">The sequence shown here is derived from an EMBL/GenBank/DDBJ whole genome shotgun (WGS) entry which is preliminary data.</text>
</comment>
<dbReference type="InterPro" id="IPR027417">
    <property type="entry name" value="P-loop_NTPase"/>
</dbReference>
<sequence length="278" mass="31370">MQDALNSAPSDEAAFVEFDQVWLAYNEELLAKNTFAVEDINLKVKKGEFIAIVGPSGCGKSTFMKLTTGLKMPSMGKIRIDGAPVTGPLKISGMAFQAPSLLPWRTTLDNVMLPLEIVEPYRSQFKDRRKEYVERASRLLASVGLGGMEKKFPWELSGGMQQRASICRALIHEPKMLLLDEPFGALDAFTREELWCTLRDLWEAQRFNVILVTHDLRESVFLADTVYCMSKSPGRFVVQREIPIPRTRDLEVTYTKDFSDIVLELRGHIGALRTPVNQ</sequence>
<dbReference type="InterPro" id="IPR050166">
    <property type="entry name" value="ABC_transporter_ATP-bind"/>
</dbReference>
<evidence type="ECO:0000256" key="1">
    <source>
        <dbReference type="ARBA" id="ARBA00005417"/>
    </source>
</evidence>
<keyword evidence="3" id="KW-0472">Membrane</keyword>
<keyword evidence="3" id="KW-1003">Cell membrane</keyword>
<dbReference type="InterPro" id="IPR003593">
    <property type="entry name" value="AAA+_ATPase"/>
</dbReference>
<dbReference type="RefSeq" id="WP_310318046.1">
    <property type="nucleotide sequence ID" value="NZ_JAVDWU010000006.1"/>
</dbReference>
<dbReference type="InterPro" id="IPR017871">
    <property type="entry name" value="ABC_transporter-like_CS"/>
</dbReference>
<comment type="similarity">
    <text evidence="1">Belongs to the ABC transporter superfamily.</text>
</comment>
<dbReference type="SMART" id="SM00382">
    <property type="entry name" value="AAA"/>
    <property type="match status" value="1"/>
</dbReference>
<reference evidence="7 8" key="1">
    <citation type="submission" date="2023-07" db="EMBL/GenBank/DDBJ databases">
        <title>Sorghum-associated microbial communities from plants grown in Nebraska, USA.</title>
        <authorList>
            <person name="Schachtman D."/>
        </authorList>
    </citation>
    <scope>NUCLEOTIDE SEQUENCE [LARGE SCALE GENOMIC DNA]</scope>
    <source>
        <strain evidence="7 8">4249</strain>
    </source>
</reference>
<evidence type="ECO:0000256" key="4">
    <source>
        <dbReference type="ARBA" id="ARBA00022741"/>
    </source>
</evidence>
<name>A0ABU1WPI1_9BURK</name>
<accession>A0ABU1WPI1</accession>
<organism evidence="7 8">
    <name type="scientific">Hydrogenophaga palleronii</name>
    <dbReference type="NCBI Taxonomy" id="65655"/>
    <lineage>
        <taxon>Bacteria</taxon>
        <taxon>Pseudomonadati</taxon>
        <taxon>Pseudomonadota</taxon>
        <taxon>Betaproteobacteria</taxon>
        <taxon>Burkholderiales</taxon>
        <taxon>Comamonadaceae</taxon>
        <taxon>Hydrogenophaga</taxon>
    </lineage>
</organism>
<dbReference type="EMBL" id="JAVDWU010000006">
    <property type="protein sequence ID" value="MDR7151183.1"/>
    <property type="molecule type" value="Genomic_DNA"/>
</dbReference>
<proteinExistence type="inferred from homology"/>
<keyword evidence="8" id="KW-1185">Reference proteome</keyword>
<dbReference type="PANTHER" id="PTHR42788:SF13">
    <property type="entry name" value="ALIPHATIC SULFONATES IMPORT ATP-BINDING PROTEIN SSUB"/>
    <property type="match status" value="1"/>
</dbReference>
<dbReference type="SUPFAM" id="SSF52540">
    <property type="entry name" value="P-loop containing nucleoside triphosphate hydrolases"/>
    <property type="match status" value="1"/>
</dbReference>
<dbReference type="Proteomes" id="UP001265700">
    <property type="component" value="Unassembled WGS sequence"/>
</dbReference>
<dbReference type="PROSITE" id="PS00211">
    <property type="entry name" value="ABC_TRANSPORTER_1"/>
    <property type="match status" value="1"/>
</dbReference>
<dbReference type="CDD" id="cd03293">
    <property type="entry name" value="ABC_NrtD_SsuB_transporters"/>
    <property type="match status" value="1"/>
</dbReference>
<evidence type="ECO:0000259" key="6">
    <source>
        <dbReference type="PROSITE" id="PS50893"/>
    </source>
</evidence>
<keyword evidence="5 7" id="KW-0067">ATP-binding</keyword>
<feature type="domain" description="ABC transporter" evidence="6">
    <location>
        <begin position="16"/>
        <end position="256"/>
    </location>
</feature>
<dbReference type="PANTHER" id="PTHR42788">
    <property type="entry name" value="TAURINE IMPORT ATP-BINDING PROTEIN-RELATED"/>
    <property type="match status" value="1"/>
</dbReference>
<protein>
    <submittedName>
        <fullName evidence="7">NitT/TauT family transport system ATP-binding protein</fullName>
    </submittedName>
</protein>
<dbReference type="PROSITE" id="PS50893">
    <property type="entry name" value="ABC_TRANSPORTER_2"/>
    <property type="match status" value="1"/>
</dbReference>
<dbReference type="Gene3D" id="3.40.50.300">
    <property type="entry name" value="P-loop containing nucleotide triphosphate hydrolases"/>
    <property type="match status" value="1"/>
</dbReference>
<keyword evidence="4" id="KW-0547">Nucleotide-binding</keyword>